<evidence type="ECO:0000256" key="5">
    <source>
        <dbReference type="ARBA" id="ARBA00023274"/>
    </source>
</evidence>
<dbReference type="HAMAP" id="MF_01337_B">
    <property type="entry name" value="Ribosomal_uL18_B"/>
    <property type="match status" value="1"/>
</dbReference>
<dbReference type="AlphaFoldDB" id="A0A6N8CRE6"/>
<keyword evidence="3 7" id="KW-0694">RNA-binding</keyword>
<keyword evidence="4 7" id="KW-0689">Ribosomal protein</keyword>
<dbReference type="PANTHER" id="PTHR12899">
    <property type="entry name" value="39S RIBOSOMAL PROTEIN L18, MITOCHONDRIAL"/>
    <property type="match status" value="1"/>
</dbReference>
<dbReference type="Proteomes" id="UP000440978">
    <property type="component" value="Unassembled WGS sequence"/>
</dbReference>
<dbReference type="Gene3D" id="3.30.420.100">
    <property type="match status" value="1"/>
</dbReference>
<evidence type="ECO:0000256" key="1">
    <source>
        <dbReference type="ARBA" id="ARBA00007116"/>
    </source>
</evidence>
<dbReference type="GO" id="GO:0008097">
    <property type="term" value="F:5S rRNA binding"/>
    <property type="evidence" value="ECO:0007669"/>
    <property type="project" value="TreeGrafter"/>
</dbReference>
<accession>A0A6N8CRE6</accession>
<feature type="compositionally biased region" description="Basic residues" evidence="8">
    <location>
        <begin position="10"/>
        <end position="22"/>
    </location>
</feature>
<comment type="function">
    <text evidence="7">This is one of the proteins that bind and probably mediate the attachment of the 5S RNA into the large ribosomal subunit, where it forms part of the central protuberance.</text>
</comment>
<dbReference type="Pfam" id="PF00861">
    <property type="entry name" value="Ribosomal_L18p"/>
    <property type="match status" value="1"/>
</dbReference>
<reference evidence="9 10" key="1">
    <citation type="submission" date="2019-11" db="EMBL/GenBank/DDBJ databases">
        <title>Terrilactibacillus tamarindus sp. nov. BCM23-1 isolated from bark of Tamarindus indica.</title>
        <authorList>
            <person name="Kingkaew E."/>
            <person name="Tanasupawat S."/>
        </authorList>
    </citation>
    <scope>NUCLEOTIDE SEQUENCE [LARGE SCALE GENOMIC DNA]</scope>
    <source>
        <strain evidence="9 10">BCM23-1</strain>
    </source>
</reference>
<evidence type="ECO:0000256" key="8">
    <source>
        <dbReference type="SAM" id="MobiDB-lite"/>
    </source>
</evidence>
<dbReference type="GO" id="GO:0006412">
    <property type="term" value="P:translation"/>
    <property type="evidence" value="ECO:0007669"/>
    <property type="project" value="UniProtKB-UniRule"/>
</dbReference>
<dbReference type="EMBL" id="WNHB01000020">
    <property type="protein sequence ID" value="MTT32752.1"/>
    <property type="molecule type" value="Genomic_DNA"/>
</dbReference>
<evidence type="ECO:0000313" key="9">
    <source>
        <dbReference type="EMBL" id="MTT32752.1"/>
    </source>
</evidence>
<dbReference type="GO" id="GO:0022625">
    <property type="term" value="C:cytosolic large ribosomal subunit"/>
    <property type="evidence" value="ECO:0007669"/>
    <property type="project" value="TreeGrafter"/>
</dbReference>
<feature type="region of interest" description="Disordered" evidence="8">
    <location>
        <begin position="1"/>
        <end position="24"/>
    </location>
</feature>
<dbReference type="SUPFAM" id="SSF53137">
    <property type="entry name" value="Translational machinery components"/>
    <property type="match status" value="1"/>
</dbReference>
<dbReference type="CDD" id="cd00432">
    <property type="entry name" value="Ribosomal_L18_L5e"/>
    <property type="match status" value="1"/>
</dbReference>
<dbReference type="FunFam" id="3.30.420.100:FF:000001">
    <property type="entry name" value="50S ribosomal protein L18"/>
    <property type="match status" value="1"/>
</dbReference>
<dbReference type="OrthoDB" id="9810939at2"/>
<evidence type="ECO:0000313" key="10">
    <source>
        <dbReference type="Proteomes" id="UP000440978"/>
    </source>
</evidence>
<dbReference type="GO" id="GO:0003735">
    <property type="term" value="F:structural constituent of ribosome"/>
    <property type="evidence" value="ECO:0007669"/>
    <property type="project" value="InterPro"/>
</dbReference>
<organism evidence="9 10">
    <name type="scientific">Terrilactibacillus tamarindi</name>
    <dbReference type="NCBI Taxonomy" id="2599694"/>
    <lineage>
        <taxon>Bacteria</taxon>
        <taxon>Bacillati</taxon>
        <taxon>Bacillota</taxon>
        <taxon>Bacilli</taxon>
        <taxon>Bacillales</taxon>
        <taxon>Bacillaceae</taxon>
        <taxon>Terrilactibacillus</taxon>
    </lineage>
</organism>
<keyword evidence="5 7" id="KW-0687">Ribonucleoprotein</keyword>
<name>A0A6N8CRE6_9BACI</name>
<evidence type="ECO:0000256" key="2">
    <source>
        <dbReference type="ARBA" id="ARBA00022730"/>
    </source>
</evidence>
<comment type="caution">
    <text evidence="9">The sequence shown here is derived from an EMBL/GenBank/DDBJ whole genome shotgun (WGS) entry which is preliminary data.</text>
</comment>
<comment type="subunit">
    <text evidence="7">Part of the 50S ribosomal subunit; part of the 5S rRNA/L5/L18/L25 subcomplex. Contacts the 5S and 23S rRNAs.</text>
</comment>
<sequence>MITKQDKNAARKKRHQHVRRRVVGTTERPRLNVFRSSKHIYAQLIDDTKGVTVVSSSSVDKDFDIDRGNNVEAAQKVGELIAKRALEKGVDTVVFDRGGYLYHGRVKALADSAREAGLKF</sequence>
<evidence type="ECO:0000256" key="7">
    <source>
        <dbReference type="HAMAP-Rule" id="MF_01337"/>
    </source>
</evidence>
<comment type="similarity">
    <text evidence="1 7">Belongs to the universal ribosomal protein uL18 family.</text>
</comment>
<keyword evidence="10" id="KW-1185">Reference proteome</keyword>
<evidence type="ECO:0000256" key="4">
    <source>
        <dbReference type="ARBA" id="ARBA00022980"/>
    </source>
</evidence>
<evidence type="ECO:0000256" key="3">
    <source>
        <dbReference type="ARBA" id="ARBA00022884"/>
    </source>
</evidence>
<protein>
    <recommendedName>
        <fullName evidence="6 7">Large ribosomal subunit protein uL18</fullName>
    </recommendedName>
</protein>
<proteinExistence type="inferred from homology"/>
<dbReference type="NCBIfam" id="TIGR00060">
    <property type="entry name" value="L18_bact"/>
    <property type="match status" value="1"/>
</dbReference>
<dbReference type="InterPro" id="IPR004389">
    <property type="entry name" value="Ribosomal_uL18_bac-type"/>
</dbReference>
<keyword evidence="2 7" id="KW-0699">rRNA-binding</keyword>
<dbReference type="InterPro" id="IPR057268">
    <property type="entry name" value="Ribosomal_L18"/>
</dbReference>
<dbReference type="RefSeq" id="WP_155220317.1">
    <property type="nucleotide sequence ID" value="NZ_WNHB01000020.1"/>
</dbReference>
<gene>
    <name evidence="7 9" type="primary">rplR</name>
    <name evidence="9" type="ORF">GMB86_12120</name>
</gene>
<dbReference type="InterPro" id="IPR005484">
    <property type="entry name" value="Ribosomal_uL18_bac/plant/anim"/>
</dbReference>
<dbReference type="PANTHER" id="PTHR12899:SF3">
    <property type="entry name" value="LARGE RIBOSOMAL SUBUNIT PROTEIN UL18M"/>
    <property type="match status" value="1"/>
</dbReference>
<evidence type="ECO:0000256" key="6">
    <source>
        <dbReference type="ARBA" id="ARBA00035197"/>
    </source>
</evidence>